<dbReference type="AlphaFoldDB" id="A0A1M5R4V9"/>
<reference evidence="8" key="1">
    <citation type="submission" date="2016-11" db="EMBL/GenBank/DDBJ databases">
        <authorList>
            <person name="Varghese N."/>
            <person name="Submissions S."/>
        </authorList>
    </citation>
    <scope>NUCLEOTIDE SEQUENCE [LARGE SCALE GENOMIC DNA]</scope>
    <source>
        <strain evidence="8">DSM 15807</strain>
    </source>
</reference>
<name>A0A1M5R4V9_9BACT</name>
<dbReference type="GO" id="GO:0046872">
    <property type="term" value="F:metal ion binding"/>
    <property type="evidence" value="ECO:0007669"/>
    <property type="project" value="UniProtKB-UniRule"/>
</dbReference>
<feature type="binding site" evidence="6">
    <location>
        <position position="128"/>
    </location>
    <ligand>
        <name>NAD(+)</name>
        <dbReference type="ChEBI" id="CHEBI:57540"/>
    </ligand>
</feature>
<gene>
    <name evidence="6" type="primary">nadK</name>
    <name evidence="7" type="ORF">SAMN02745199_0327</name>
</gene>
<dbReference type="EC" id="2.7.1.23" evidence="6"/>
<dbReference type="OrthoDB" id="9774737at2"/>
<evidence type="ECO:0000313" key="8">
    <source>
        <dbReference type="Proteomes" id="UP000242592"/>
    </source>
</evidence>
<dbReference type="GO" id="GO:0006741">
    <property type="term" value="P:NADP+ biosynthetic process"/>
    <property type="evidence" value="ECO:0007669"/>
    <property type="project" value="UniProtKB-UniRule"/>
</dbReference>
<comment type="caution">
    <text evidence="6">Lacks conserved residue(s) required for the propagation of feature annotation.</text>
</comment>
<keyword evidence="8" id="KW-1185">Reference proteome</keyword>
<protein>
    <recommendedName>
        <fullName evidence="6">NAD kinase</fullName>
        <ecNumber evidence="6">2.7.1.23</ecNumber>
    </recommendedName>
    <alternativeName>
        <fullName evidence="6">ATP-dependent NAD kinase</fullName>
    </alternativeName>
</protein>
<dbReference type="Proteomes" id="UP000242592">
    <property type="component" value="Unassembled WGS sequence"/>
</dbReference>
<dbReference type="InterPro" id="IPR016064">
    <property type="entry name" value="NAD/diacylglycerol_kinase_sf"/>
</dbReference>
<evidence type="ECO:0000256" key="5">
    <source>
        <dbReference type="ARBA" id="ARBA00047925"/>
    </source>
</evidence>
<feature type="binding site" evidence="6">
    <location>
        <begin position="117"/>
        <end position="118"/>
    </location>
    <ligand>
        <name>NAD(+)</name>
        <dbReference type="ChEBI" id="CHEBI:57540"/>
    </ligand>
</feature>
<dbReference type="GO" id="GO:0005737">
    <property type="term" value="C:cytoplasm"/>
    <property type="evidence" value="ECO:0007669"/>
    <property type="project" value="UniProtKB-SubCell"/>
</dbReference>
<dbReference type="InterPro" id="IPR002504">
    <property type="entry name" value="NADK"/>
</dbReference>
<dbReference type="GO" id="GO:0051287">
    <property type="term" value="F:NAD binding"/>
    <property type="evidence" value="ECO:0007669"/>
    <property type="project" value="UniProtKB-ARBA"/>
</dbReference>
<dbReference type="NCBIfam" id="NF010677">
    <property type="entry name" value="PRK14075.1"/>
    <property type="match status" value="1"/>
</dbReference>
<keyword evidence="6" id="KW-0067">ATP-binding</keyword>
<feature type="binding site" evidence="6">
    <location>
        <position position="181"/>
    </location>
    <ligand>
        <name>NAD(+)</name>
        <dbReference type="ChEBI" id="CHEBI:57540"/>
    </ligand>
</feature>
<evidence type="ECO:0000256" key="6">
    <source>
        <dbReference type="HAMAP-Rule" id="MF_00361"/>
    </source>
</evidence>
<evidence type="ECO:0000256" key="1">
    <source>
        <dbReference type="ARBA" id="ARBA00022679"/>
    </source>
</evidence>
<keyword evidence="6" id="KW-0547">Nucleotide-binding</keyword>
<dbReference type="Pfam" id="PF01513">
    <property type="entry name" value="NAD_kinase"/>
    <property type="match status" value="1"/>
</dbReference>
<accession>A0A1M5R4V9</accession>
<comment type="similarity">
    <text evidence="6">Belongs to the NAD kinase family.</text>
</comment>
<keyword evidence="4 6" id="KW-0520">NAD</keyword>
<dbReference type="GO" id="GO:0005524">
    <property type="term" value="F:ATP binding"/>
    <property type="evidence" value="ECO:0007669"/>
    <property type="project" value="UniProtKB-KW"/>
</dbReference>
<evidence type="ECO:0000256" key="3">
    <source>
        <dbReference type="ARBA" id="ARBA00022857"/>
    </source>
</evidence>
<dbReference type="Pfam" id="PF20143">
    <property type="entry name" value="NAD_kinase_C"/>
    <property type="match status" value="1"/>
</dbReference>
<feature type="binding site" evidence="6">
    <location>
        <begin position="157"/>
        <end position="162"/>
    </location>
    <ligand>
        <name>NAD(+)</name>
        <dbReference type="ChEBI" id="CHEBI:57540"/>
    </ligand>
</feature>
<dbReference type="GO" id="GO:0019674">
    <property type="term" value="P:NAD+ metabolic process"/>
    <property type="evidence" value="ECO:0007669"/>
    <property type="project" value="InterPro"/>
</dbReference>
<proteinExistence type="inferred from homology"/>
<keyword evidence="6" id="KW-0963">Cytoplasm</keyword>
<comment type="cofactor">
    <cofactor evidence="6">
        <name>a divalent metal cation</name>
        <dbReference type="ChEBI" id="CHEBI:60240"/>
    </cofactor>
</comment>
<dbReference type="Gene3D" id="2.60.200.30">
    <property type="entry name" value="Probable inorganic polyphosphate/atp-NAD kinase, domain 2"/>
    <property type="match status" value="1"/>
</dbReference>
<dbReference type="InterPro" id="IPR017438">
    <property type="entry name" value="ATP-NAD_kinase_N"/>
</dbReference>
<dbReference type="PANTHER" id="PTHR20275:SF0">
    <property type="entry name" value="NAD KINASE"/>
    <property type="match status" value="1"/>
</dbReference>
<sequence length="256" mass="28929">MKVFGIFYKPGLKSIVDEFVQKLKKKNAHIVFLTSNEKEIEDHTDLTLVIGGDGTVLKAAKYVSSPIIGFKGGRLGFLSSYTIDEFDKFLEHLESNSFYEDKRQFFEVLELNSLYLNDIVAIREPHQKMLDINVKFKDGSFYFHADGIIISTPTGSTAYSLSLGGPILLPNVKAYVLTPIAPQFLASRSVILPDDEKISVETSFPSHLIVDGHDFGKFNKFSVRKSEKSITILRPLDYDFSKSIKEKMGYGKNYFK</sequence>
<comment type="catalytic activity">
    <reaction evidence="5 6">
        <text>NAD(+) + ATP = ADP + NADP(+) + H(+)</text>
        <dbReference type="Rhea" id="RHEA:18629"/>
        <dbReference type="ChEBI" id="CHEBI:15378"/>
        <dbReference type="ChEBI" id="CHEBI:30616"/>
        <dbReference type="ChEBI" id="CHEBI:57540"/>
        <dbReference type="ChEBI" id="CHEBI:58349"/>
        <dbReference type="ChEBI" id="CHEBI:456216"/>
        <dbReference type="EC" id="2.7.1.23"/>
    </reaction>
</comment>
<feature type="active site" description="Proton acceptor" evidence="6">
    <location>
        <position position="53"/>
    </location>
</feature>
<dbReference type="RefSeq" id="WP_073071421.1">
    <property type="nucleotide sequence ID" value="NZ_FQXN01000001.1"/>
</dbReference>
<evidence type="ECO:0000313" key="7">
    <source>
        <dbReference type="EMBL" id="SHH21146.1"/>
    </source>
</evidence>
<dbReference type="PANTHER" id="PTHR20275">
    <property type="entry name" value="NAD KINASE"/>
    <property type="match status" value="1"/>
</dbReference>
<dbReference type="STRING" id="1123380.SAMN02745199_0327"/>
<keyword evidence="1 6" id="KW-0808">Transferase</keyword>
<dbReference type="HAMAP" id="MF_00361">
    <property type="entry name" value="NAD_kinase"/>
    <property type="match status" value="1"/>
</dbReference>
<feature type="binding site" evidence="6">
    <location>
        <position position="144"/>
    </location>
    <ligand>
        <name>NAD(+)</name>
        <dbReference type="ChEBI" id="CHEBI:57540"/>
    </ligand>
</feature>
<dbReference type="EMBL" id="FQXN01000001">
    <property type="protein sequence ID" value="SHH21146.1"/>
    <property type="molecule type" value="Genomic_DNA"/>
</dbReference>
<evidence type="ECO:0000256" key="4">
    <source>
        <dbReference type="ARBA" id="ARBA00023027"/>
    </source>
</evidence>
<dbReference type="InterPro" id="IPR017437">
    <property type="entry name" value="ATP-NAD_kinase_PpnK-typ_C"/>
</dbReference>
<keyword evidence="3 6" id="KW-0521">NADP</keyword>
<organism evidence="7 8">
    <name type="scientific">Thermosipho atlanticus DSM 15807</name>
    <dbReference type="NCBI Taxonomy" id="1123380"/>
    <lineage>
        <taxon>Bacteria</taxon>
        <taxon>Thermotogati</taxon>
        <taxon>Thermotogota</taxon>
        <taxon>Thermotogae</taxon>
        <taxon>Thermotogales</taxon>
        <taxon>Fervidobacteriaceae</taxon>
        <taxon>Thermosipho</taxon>
    </lineage>
</organism>
<dbReference type="Gene3D" id="3.40.50.10330">
    <property type="entry name" value="Probable inorganic polyphosphate/atp-NAD kinase, domain 1"/>
    <property type="match status" value="1"/>
</dbReference>
<feature type="binding site" evidence="6">
    <location>
        <begin position="53"/>
        <end position="54"/>
    </location>
    <ligand>
        <name>NAD(+)</name>
        <dbReference type="ChEBI" id="CHEBI:57540"/>
    </ligand>
</feature>
<dbReference type="SUPFAM" id="SSF111331">
    <property type="entry name" value="NAD kinase/diacylglycerol kinase-like"/>
    <property type="match status" value="1"/>
</dbReference>
<feature type="binding site" evidence="6">
    <location>
        <position position="146"/>
    </location>
    <ligand>
        <name>NAD(+)</name>
        <dbReference type="ChEBI" id="CHEBI:57540"/>
    </ligand>
</feature>
<evidence type="ECO:0000256" key="2">
    <source>
        <dbReference type="ARBA" id="ARBA00022777"/>
    </source>
</evidence>
<dbReference type="GO" id="GO:0003951">
    <property type="term" value="F:NAD+ kinase activity"/>
    <property type="evidence" value="ECO:0007669"/>
    <property type="project" value="UniProtKB-UniRule"/>
</dbReference>
<comment type="subcellular location">
    <subcellularLocation>
        <location evidence="6">Cytoplasm</location>
    </subcellularLocation>
</comment>
<comment type="function">
    <text evidence="6">Involved in the regulation of the intracellular balance of NAD and NADP, and is a key enzyme in the biosynthesis of NADP. Catalyzes specifically the phosphorylation on 2'-hydroxyl of the adenosine moiety of NAD to yield NADP.</text>
</comment>
<keyword evidence="2 6" id="KW-0418">Kinase</keyword>
<feature type="binding site" evidence="6">
    <location>
        <position position="58"/>
    </location>
    <ligand>
        <name>NAD(+)</name>
        <dbReference type="ChEBI" id="CHEBI:57540"/>
    </ligand>
</feature>